<dbReference type="Gramene" id="MELO3C028960.2.1">
    <property type="protein sequence ID" value="MELO3C028960.2.1"/>
    <property type="gene ID" value="MELO3C028960.2"/>
</dbReference>
<evidence type="ECO:0000313" key="1">
    <source>
        <dbReference type="EnsemblPlants" id="MELO3C028960.2.1"/>
    </source>
</evidence>
<accession>A0A9I9E579</accession>
<reference evidence="1" key="1">
    <citation type="submission" date="2023-03" db="UniProtKB">
        <authorList>
            <consortium name="EnsemblPlants"/>
        </authorList>
    </citation>
    <scope>IDENTIFICATION</scope>
</reference>
<organism evidence="1">
    <name type="scientific">Cucumis melo</name>
    <name type="common">Muskmelon</name>
    <dbReference type="NCBI Taxonomy" id="3656"/>
    <lineage>
        <taxon>Eukaryota</taxon>
        <taxon>Viridiplantae</taxon>
        <taxon>Streptophyta</taxon>
        <taxon>Embryophyta</taxon>
        <taxon>Tracheophyta</taxon>
        <taxon>Spermatophyta</taxon>
        <taxon>Magnoliopsida</taxon>
        <taxon>eudicotyledons</taxon>
        <taxon>Gunneridae</taxon>
        <taxon>Pentapetalae</taxon>
        <taxon>rosids</taxon>
        <taxon>fabids</taxon>
        <taxon>Cucurbitales</taxon>
        <taxon>Cucurbitaceae</taxon>
        <taxon>Benincaseae</taxon>
        <taxon>Cucumis</taxon>
    </lineage>
</organism>
<protein>
    <submittedName>
        <fullName evidence="1">Uncharacterized protein</fullName>
    </submittedName>
</protein>
<name>A0A9I9E579_CUCME</name>
<dbReference type="EnsemblPlants" id="MELO3C028960.2.1">
    <property type="protein sequence ID" value="MELO3C028960.2.1"/>
    <property type="gene ID" value="MELO3C028960.2"/>
</dbReference>
<proteinExistence type="predicted"/>
<sequence length="66" mass="7454">MLKLFSTTLLQTSYSNWALPHSKSLVPYGVSILNFTNSNTLFLPFKPCFSTPRSNNPRTIKSKIGF</sequence>
<dbReference type="AlphaFoldDB" id="A0A9I9E579"/>